<evidence type="ECO:0000313" key="2">
    <source>
        <dbReference type="Proteomes" id="UP000729402"/>
    </source>
</evidence>
<organism evidence="1 2">
    <name type="scientific">Zizania palustris</name>
    <name type="common">Northern wild rice</name>
    <dbReference type="NCBI Taxonomy" id="103762"/>
    <lineage>
        <taxon>Eukaryota</taxon>
        <taxon>Viridiplantae</taxon>
        <taxon>Streptophyta</taxon>
        <taxon>Embryophyta</taxon>
        <taxon>Tracheophyta</taxon>
        <taxon>Spermatophyta</taxon>
        <taxon>Magnoliopsida</taxon>
        <taxon>Liliopsida</taxon>
        <taxon>Poales</taxon>
        <taxon>Poaceae</taxon>
        <taxon>BOP clade</taxon>
        <taxon>Oryzoideae</taxon>
        <taxon>Oryzeae</taxon>
        <taxon>Zizaniinae</taxon>
        <taxon>Zizania</taxon>
    </lineage>
</organism>
<accession>A0A8J5WI21</accession>
<proteinExistence type="predicted"/>
<sequence length="122" mass="13445">MPKHSRNLNITLEMVEQSRKDCNLATGQAHCIDKVIYDNNRLPFDPIKMCRLWLCSPCLPTVAALGDPFVIQNLLISLGSSNDHVLATGLVELHVVCIGVMALDDDVIGDVTARRVIYDEGV</sequence>
<reference evidence="1" key="2">
    <citation type="submission" date="2021-02" db="EMBL/GenBank/DDBJ databases">
        <authorList>
            <person name="Kimball J.A."/>
            <person name="Haas M.W."/>
            <person name="Macchietto M."/>
            <person name="Kono T."/>
            <person name="Duquette J."/>
            <person name="Shao M."/>
        </authorList>
    </citation>
    <scope>NUCLEOTIDE SEQUENCE</scope>
    <source>
        <tissue evidence="1">Fresh leaf tissue</tissue>
    </source>
</reference>
<dbReference type="AlphaFoldDB" id="A0A8J5WI21"/>
<dbReference type="EMBL" id="JAAALK010000082">
    <property type="protein sequence ID" value="KAG8088757.1"/>
    <property type="molecule type" value="Genomic_DNA"/>
</dbReference>
<name>A0A8J5WI21_ZIZPA</name>
<protein>
    <submittedName>
        <fullName evidence="1">Uncharacterized protein</fullName>
    </submittedName>
</protein>
<dbReference type="Proteomes" id="UP000729402">
    <property type="component" value="Unassembled WGS sequence"/>
</dbReference>
<gene>
    <name evidence="1" type="ORF">GUJ93_ZPchr0010g10255</name>
</gene>
<reference evidence="1" key="1">
    <citation type="journal article" date="2021" name="bioRxiv">
        <title>Whole Genome Assembly and Annotation of Northern Wild Rice, Zizania palustris L., Supports a Whole Genome Duplication in the Zizania Genus.</title>
        <authorList>
            <person name="Haas M."/>
            <person name="Kono T."/>
            <person name="Macchietto M."/>
            <person name="Millas R."/>
            <person name="McGilp L."/>
            <person name="Shao M."/>
            <person name="Duquette J."/>
            <person name="Hirsch C.N."/>
            <person name="Kimball J."/>
        </authorList>
    </citation>
    <scope>NUCLEOTIDE SEQUENCE</scope>
    <source>
        <tissue evidence="1">Fresh leaf tissue</tissue>
    </source>
</reference>
<evidence type="ECO:0000313" key="1">
    <source>
        <dbReference type="EMBL" id="KAG8088757.1"/>
    </source>
</evidence>
<comment type="caution">
    <text evidence="1">The sequence shown here is derived from an EMBL/GenBank/DDBJ whole genome shotgun (WGS) entry which is preliminary data.</text>
</comment>
<keyword evidence="2" id="KW-1185">Reference proteome</keyword>